<protein>
    <submittedName>
        <fullName evidence="2">Uncharacterized protein</fullName>
    </submittedName>
</protein>
<reference evidence="2" key="2">
    <citation type="journal article" date="2015" name="Fish Shellfish Immunol.">
        <title>Early steps in the European eel (Anguilla anguilla)-Vibrio vulnificus interaction in the gills: Role of the RtxA13 toxin.</title>
        <authorList>
            <person name="Callol A."/>
            <person name="Pajuelo D."/>
            <person name="Ebbesson L."/>
            <person name="Teles M."/>
            <person name="MacKenzie S."/>
            <person name="Amaro C."/>
        </authorList>
    </citation>
    <scope>NUCLEOTIDE SEQUENCE</scope>
</reference>
<evidence type="ECO:0000256" key="1">
    <source>
        <dbReference type="SAM" id="Phobius"/>
    </source>
</evidence>
<dbReference type="EMBL" id="GBXM01068664">
    <property type="protein sequence ID" value="JAH39913.1"/>
    <property type="molecule type" value="Transcribed_RNA"/>
</dbReference>
<reference evidence="2" key="1">
    <citation type="submission" date="2014-11" db="EMBL/GenBank/DDBJ databases">
        <authorList>
            <person name="Amaro Gonzalez C."/>
        </authorList>
    </citation>
    <scope>NUCLEOTIDE SEQUENCE</scope>
</reference>
<evidence type="ECO:0000313" key="2">
    <source>
        <dbReference type="EMBL" id="JAH39913.1"/>
    </source>
</evidence>
<keyword evidence="1" id="KW-1133">Transmembrane helix</keyword>
<accession>A0A0E9SHE2</accession>
<sequence>MHRHIYMCEYLCACLCVHVCTCVCVWESLSMYL</sequence>
<keyword evidence="1" id="KW-0472">Membrane</keyword>
<name>A0A0E9SHE2_ANGAN</name>
<organism evidence="2">
    <name type="scientific">Anguilla anguilla</name>
    <name type="common">European freshwater eel</name>
    <name type="synonym">Muraena anguilla</name>
    <dbReference type="NCBI Taxonomy" id="7936"/>
    <lineage>
        <taxon>Eukaryota</taxon>
        <taxon>Metazoa</taxon>
        <taxon>Chordata</taxon>
        <taxon>Craniata</taxon>
        <taxon>Vertebrata</taxon>
        <taxon>Euteleostomi</taxon>
        <taxon>Actinopterygii</taxon>
        <taxon>Neopterygii</taxon>
        <taxon>Teleostei</taxon>
        <taxon>Anguilliformes</taxon>
        <taxon>Anguillidae</taxon>
        <taxon>Anguilla</taxon>
    </lineage>
</organism>
<keyword evidence="1" id="KW-0812">Transmembrane</keyword>
<dbReference type="AlphaFoldDB" id="A0A0E9SHE2"/>
<feature type="transmembrane region" description="Helical" evidence="1">
    <location>
        <begin position="7"/>
        <end position="29"/>
    </location>
</feature>
<proteinExistence type="predicted"/>